<dbReference type="VEuPathDB" id="VectorBase:AFUN2_013954"/>
<evidence type="ECO:0000256" key="1">
    <source>
        <dbReference type="SAM" id="MobiDB-lite"/>
    </source>
</evidence>
<dbReference type="AlphaFoldDB" id="A0A182RNP2"/>
<dbReference type="EnsemblMetazoa" id="AFUN007873-RA">
    <property type="protein sequence ID" value="AFUN007873-PA"/>
    <property type="gene ID" value="AFUN007873"/>
</dbReference>
<dbReference type="VEuPathDB" id="VectorBase:AFUN007873"/>
<sequence length="239" mass="27002">MSSSDSSEDELNDQLLAAVDTSFLSDKLYKTPAKVDDTEKRDAGVKATPAPRASATQPVHQSNRYLSEEDSFFHSDLNVTSAVQKHVAEKLSKLINSVIEFDDSECNQSSTRVGRSIDEPGVRLLAGFAEVIDLNTDVEVRVNLKPKPIVRKKIDREQEVTDAEKIASSVCDPSTFPKEVQQWKGPRKRSIQYQYKKDKIGTLIEKSTPNEFTKARNANIWDESKIRKFKRCNPNEKRN</sequence>
<feature type="region of interest" description="Disordered" evidence="1">
    <location>
        <begin position="30"/>
        <end position="61"/>
    </location>
</feature>
<evidence type="ECO:0000313" key="2">
    <source>
        <dbReference type="EnsemblMetazoa" id="AFUN007873-PA"/>
    </source>
</evidence>
<accession>A0A182RNP2</accession>
<name>A0A182RNP2_ANOFN</name>
<evidence type="ECO:0008006" key="3">
    <source>
        <dbReference type="Google" id="ProtNLM"/>
    </source>
</evidence>
<feature type="compositionally biased region" description="Basic and acidic residues" evidence="1">
    <location>
        <begin position="30"/>
        <end position="44"/>
    </location>
</feature>
<proteinExistence type="predicted"/>
<organism evidence="2">
    <name type="scientific">Anopheles funestus</name>
    <name type="common">African malaria mosquito</name>
    <dbReference type="NCBI Taxonomy" id="62324"/>
    <lineage>
        <taxon>Eukaryota</taxon>
        <taxon>Metazoa</taxon>
        <taxon>Ecdysozoa</taxon>
        <taxon>Arthropoda</taxon>
        <taxon>Hexapoda</taxon>
        <taxon>Insecta</taxon>
        <taxon>Pterygota</taxon>
        <taxon>Neoptera</taxon>
        <taxon>Endopterygota</taxon>
        <taxon>Diptera</taxon>
        <taxon>Nematocera</taxon>
        <taxon>Culicoidea</taxon>
        <taxon>Culicidae</taxon>
        <taxon>Anophelinae</taxon>
        <taxon>Anopheles</taxon>
    </lineage>
</organism>
<reference evidence="2" key="1">
    <citation type="submission" date="2020-05" db="UniProtKB">
        <authorList>
            <consortium name="EnsemblMetazoa"/>
        </authorList>
    </citation>
    <scope>IDENTIFICATION</scope>
    <source>
        <strain evidence="2">FUMOZ</strain>
    </source>
</reference>
<protein>
    <recommendedName>
        <fullName evidence="3">Protein CUSTOS</fullName>
    </recommendedName>
</protein>
<dbReference type="STRING" id="62324.A0A182RNP2"/>